<name>A0AAV0XHE4_9HEMI</name>
<proteinExistence type="predicted"/>
<reference evidence="2 3" key="1">
    <citation type="submission" date="2023-01" db="EMBL/GenBank/DDBJ databases">
        <authorList>
            <person name="Whitehead M."/>
        </authorList>
    </citation>
    <scope>NUCLEOTIDE SEQUENCE [LARGE SCALE GENOMIC DNA]</scope>
</reference>
<sequence length="75" mass="8372">MVDRGRKRAAAAARPRPAHAPQTGHRFTRIRATAWPHPDTAGTSTRRRPQPSAARHRRRPVRLPAAGLRPGKRES</sequence>
<dbReference type="Proteomes" id="UP001160148">
    <property type="component" value="Unassembled WGS sequence"/>
</dbReference>
<gene>
    <name evidence="2" type="ORF">MEUPH1_LOCUS22216</name>
</gene>
<keyword evidence="3" id="KW-1185">Reference proteome</keyword>
<feature type="compositionally biased region" description="Basic residues" evidence="1">
    <location>
        <begin position="45"/>
        <end position="61"/>
    </location>
</feature>
<evidence type="ECO:0000313" key="2">
    <source>
        <dbReference type="EMBL" id="CAI6367785.1"/>
    </source>
</evidence>
<accession>A0AAV0XHE4</accession>
<organism evidence="2 3">
    <name type="scientific">Macrosiphum euphorbiae</name>
    <name type="common">potato aphid</name>
    <dbReference type="NCBI Taxonomy" id="13131"/>
    <lineage>
        <taxon>Eukaryota</taxon>
        <taxon>Metazoa</taxon>
        <taxon>Ecdysozoa</taxon>
        <taxon>Arthropoda</taxon>
        <taxon>Hexapoda</taxon>
        <taxon>Insecta</taxon>
        <taxon>Pterygota</taxon>
        <taxon>Neoptera</taxon>
        <taxon>Paraneoptera</taxon>
        <taxon>Hemiptera</taxon>
        <taxon>Sternorrhyncha</taxon>
        <taxon>Aphidomorpha</taxon>
        <taxon>Aphidoidea</taxon>
        <taxon>Aphididae</taxon>
        <taxon>Macrosiphini</taxon>
        <taxon>Macrosiphum</taxon>
    </lineage>
</organism>
<feature type="region of interest" description="Disordered" evidence="1">
    <location>
        <begin position="1"/>
        <end position="75"/>
    </location>
</feature>
<protein>
    <submittedName>
        <fullName evidence="2">Uncharacterized protein</fullName>
    </submittedName>
</protein>
<dbReference type="AlphaFoldDB" id="A0AAV0XHE4"/>
<feature type="compositionally biased region" description="Low complexity" evidence="1">
    <location>
        <begin position="10"/>
        <end position="21"/>
    </location>
</feature>
<evidence type="ECO:0000313" key="3">
    <source>
        <dbReference type="Proteomes" id="UP001160148"/>
    </source>
</evidence>
<comment type="caution">
    <text evidence="2">The sequence shown here is derived from an EMBL/GenBank/DDBJ whole genome shotgun (WGS) entry which is preliminary data.</text>
</comment>
<evidence type="ECO:0000256" key="1">
    <source>
        <dbReference type="SAM" id="MobiDB-lite"/>
    </source>
</evidence>
<dbReference type="EMBL" id="CARXXK010000005">
    <property type="protein sequence ID" value="CAI6367785.1"/>
    <property type="molecule type" value="Genomic_DNA"/>
</dbReference>